<dbReference type="RefSeq" id="WP_286660143.1">
    <property type="nucleotide sequence ID" value="NZ_JASZYV010000002.1"/>
</dbReference>
<dbReference type="Proteomes" id="UP001174908">
    <property type="component" value="Unassembled WGS sequence"/>
</dbReference>
<dbReference type="PANTHER" id="PTHR43625">
    <property type="entry name" value="AFLATOXIN B1 ALDEHYDE REDUCTASE"/>
    <property type="match status" value="1"/>
</dbReference>
<comment type="caution">
    <text evidence="3">The sequence shown here is derived from an EMBL/GenBank/DDBJ whole genome shotgun (WGS) entry which is preliminary data.</text>
</comment>
<proteinExistence type="predicted"/>
<dbReference type="InterPro" id="IPR023210">
    <property type="entry name" value="NADP_OxRdtase_dom"/>
</dbReference>
<reference evidence="3" key="1">
    <citation type="submission" date="2023-06" db="EMBL/GenBank/DDBJ databases">
        <authorList>
            <person name="Jiang Y."/>
            <person name="Liu Q."/>
        </authorList>
    </citation>
    <scope>NUCLEOTIDE SEQUENCE</scope>
    <source>
        <strain evidence="3">CGMCC 1.12089</strain>
    </source>
</reference>
<feature type="domain" description="NADP-dependent oxidoreductase" evidence="2">
    <location>
        <begin position="20"/>
        <end position="309"/>
    </location>
</feature>
<dbReference type="SUPFAM" id="SSF51430">
    <property type="entry name" value="NAD(P)-linked oxidoreductase"/>
    <property type="match status" value="1"/>
</dbReference>
<sequence length="331" mass="37133">MSAHLPRRELGRTGRLVNPMSLGCYSMSNAYGTRSDAESVQVIRRAVDEGINVIDTADFYGWGHNEQLVETALHGRRNEVILSSKFGYVPADNGTFGVRGDPAYVRTACEASLKRLDTDHLDLYFQHRLDPAVPIEETVGAMAELVKAGKVRHLGLCEVSETTLRRACAVHPITAVQAEYSLWTRDLEERMLGVYDELRVTLMAFSPLARGMLSGKVRSLAQLASDDVRRKYPRFSPENFPRNLALVDRLDEIAQKLHCSLSQLALSWLFNRNPRMIAICGCDTLEFLEENLGSLRIPLNDDTVGQIDRMFAVGQVSGDRYHASMMKMLDR</sequence>
<dbReference type="EMBL" id="JASZYV010000002">
    <property type="protein sequence ID" value="MDM0045038.1"/>
    <property type="molecule type" value="Genomic_DNA"/>
</dbReference>
<evidence type="ECO:0000256" key="1">
    <source>
        <dbReference type="ARBA" id="ARBA00023002"/>
    </source>
</evidence>
<evidence type="ECO:0000259" key="2">
    <source>
        <dbReference type="Pfam" id="PF00248"/>
    </source>
</evidence>
<evidence type="ECO:0000313" key="3">
    <source>
        <dbReference type="EMBL" id="MDM0045038.1"/>
    </source>
</evidence>
<organism evidence="3 4">
    <name type="scientific">Variovorax dokdonensis</name>
    <dbReference type="NCBI Taxonomy" id="344883"/>
    <lineage>
        <taxon>Bacteria</taxon>
        <taxon>Pseudomonadati</taxon>
        <taxon>Pseudomonadota</taxon>
        <taxon>Betaproteobacteria</taxon>
        <taxon>Burkholderiales</taxon>
        <taxon>Comamonadaceae</taxon>
        <taxon>Variovorax</taxon>
    </lineage>
</organism>
<dbReference type="InterPro" id="IPR036812">
    <property type="entry name" value="NAD(P)_OxRdtase_dom_sf"/>
</dbReference>
<protein>
    <submittedName>
        <fullName evidence="3">Aldo/keto reductase</fullName>
    </submittedName>
</protein>
<dbReference type="Gene3D" id="3.20.20.100">
    <property type="entry name" value="NADP-dependent oxidoreductase domain"/>
    <property type="match status" value="1"/>
</dbReference>
<gene>
    <name evidence="3" type="ORF">QTH91_11145</name>
</gene>
<dbReference type="Pfam" id="PF00248">
    <property type="entry name" value="Aldo_ket_red"/>
    <property type="match status" value="1"/>
</dbReference>
<keyword evidence="4" id="KW-1185">Reference proteome</keyword>
<keyword evidence="1" id="KW-0560">Oxidoreductase</keyword>
<evidence type="ECO:0000313" key="4">
    <source>
        <dbReference type="Proteomes" id="UP001174908"/>
    </source>
</evidence>
<dbReference type="PANTHER" id="PTHR43625:SF40">
    <property type="entry name" value="ALDO-KETO REDUCTASE YAKC [NADP(+)]"/>
    <property type="match status" value="1"/>
</dbReference>
<name>A0ABT7NAS8_9BURK</name>
<dbReference type="InterPro" id="IPR050791">
    <property type="entry name" value="Aldo-Keto_reductase"/>
</dbReference>
<accession>A0ABT7NAS8</accession>